<keyword evidence="1" id="KW-0732">Signal</keyword>
<evidence type="ECO:0000313" key="3">
    <source>
        <dbReference type="Proteomes" id="UP001379533"/>
    </source>
</evidence>
<evidence type="ECO:0000256" key="1">
    <source>
        <dbReference type="SAM" id="SignalP"/>
    </source>
</evidence>
<accession>A0ABZ2JUJ5</accession>
<feature type="signal peptide" evidence="1">
    <location>
        <begin position="1"/>
        <end position="25"/>
    </location>
</feature>
<protein>
    <submittedName>
        <fullName evidence="2">Uncharacterized protein</fullName>
    </submittedName>
</protein>
<gene>
    <name evidence="2" type="ORF">LZC95_26500</name>
</gene>
<dbReference type="Proteomes" id="UP001379533">
    <property type="component" value="Chromosome"/>
</dbReference>
<organism evidence="2 3">
    <name type="scientific">Pendulispora brunnea</name>
    <dbReference type="NCBI Taxonomy" id="2905690"/>
    <lineage>
        <taxon>Bacteria</taxon>
        <taxon>Pseudomonadati</taxon>
        <taxon>Myxococcota</taxon>
        <taxon>Myxococcia</taxon>
        <taxon>Myxococcales</taxon>
        <taxon>Sorangiineae</taxon>
        <taxon>Pendulisporaceae</taxon>
        <taxon>Pendulispora</taxon>
    </lineage>
</organism>
<dbReference type="EMBL" id="CP089982">
    <property type="protein sequence ID" value="WXA90041.1"/>
    <property type="molecule type" value="Genomic_DNA"/>
</dbReference>
<sequence>MRLWPLVVGISATAAVGAAFLLAPAHPRQGANAPDVRSMPAANMGKVNVAVYDDGAPLSGRHIVFHDAAGAVVAEATSGDDGKASAEAPAGGMVTVAYGNSVYQLITVTGVQPGDEIVVGETEDEGGAARVVSTARVKLPGAYPKAARYTVSLGVGATEVPRIADPLPLPVAKRFLVDEKKFRVLGEALDEKGAPAAYAFDWANLPQTNPRHDVDVRLPAWSRAFRELTLALSTPPEGLSTVEGQVSVLANERDRFERPRQSAPVADPTPLRFLIPKALEGDTVYRLEFGYAGSPDKAMLARSDKALSDTTRIDLRESLLPRVSSATVDGGADVARPTVRYHVAGDASQADAAIVRLAWHDAREHLWIILAPPATAEIRLPELPVSLKDWTVGRSSIAAAAALIEASFYKGYDDIRHEGLTEFVEDPEAGEPRTWRYSATGDISF</sequence>
<reference evidence="2 3" key="1">
    <citation type="submission" date="2021-12" db="EMBL/GenBank/DDBJ databases">
        <title>Discovery of the Pendulisporaceae a myxobacterial family with distinct sporulation behavior and unique specialized metabolism.</title>
        <authorList>
            <person name="Garcia R."/>
            <person name="Popoff A."/>
            <person name="Bader C.D."/>
            <person name="Loehr J."/>
            <person name="Walesch S."/>
            <person name="Walt C."/>
            <person name="Boldt J."/>
            <person name="Bunk B."/>
            <person name="Haeckl F.J.F.P.J."/>
            <person name="Gunesch A.P."/>
            <person name="Birkelbach J."/>
            <person name="Nuebel U."/>
            <person name="Pietschmann T."/>
            <person name="Bach T."/>
            <person name="Mueller R."/>
        </authorList>
    </citation>
    <scope>NUCLEOTIDE SEQUENCE [LARGE SCALE GENOMIC DNA]</scope>
    <source>
        <strain evidence="2 3">MSr12523</strain>
    </source>
</reference>
<dbReference type="RefSeq" id="WP_394840654.1">
    <property type="nucleotide sequence ID" value="NZ_CP089982.1"/>
</dbReference>
<name>A0ABZ2JUJ5_9BACT</name>
<keyword evidence="3" id="KW-1185">Reference proteome</keyword>
<evidence type="ECO:0000313" key="2">
    <source>
        <dbReference type="EMBL" id="WXA90041.1"/>
    </source>
</evidence>
<feature type="chain" id="PRO_5047550534" evidence="1">
    <location>
        <begin position="26"/>
        <end position="445"/>
    </location>
</feature>
<proteinExistence type="predicted"/>